<gene>
    <name evidence="11" type="ORF">QR680_004245</name>
</gene>
<keyword evidence="7" id="KW-0479">Metal-binding</keyword>
<evidence type="ECO:0000256" key="6">
    <source>
        <dbReference type="PIRSR" id="PIRSR601382-1"/>
    </source>
</evidence>
<dbReference type="PRINTS" id="PR00747">
    <property type="entry name" value="GLYHDRLASE47"/>
</dbReference>
<evidence type="ECO:0000313" key="12">
    <source>
        <dbReference type="Proteomes" id="UP001175271"/>
    </source>
</evidence>
<organism evidence="11 12">
    <name type="scientific">Steinernema hermaphroditum</name>
    <dbReference type="NCBI Taxonomy" id="289476"/>
    <lineage>
        <taxon>Eukaryota</taxon>
        <taxon>Metazoa</taxon>
        <taxon>Ecdysozoa</taxon>
        <taxon>Nematoda</taxon>
        <taxon>Chromadorea</taxon>
        <taxon>Rhabditida</taxon>
        <taxon>Tylenchina</taxon>
        <taxon>Panagrolaimomorpha</taxon>
        <taxon>Strongyloidoidea</taxon>
        <taxon>Steinernematidae</taxon>
        <taxon>Steinernema</taxon>
    </lineage>
</organism>
<dbReference type="InterPro" id="IPR050749">
    <property type="entry name" value="Glycosyl_Hydrolase_47"/>
</dbReference>
<evidence type="ECO:0000256" key="9">
    <source>
        <dbReference type="RuleBase" id="RU361193"/>
    </source>
</evidence>
<dbReference type="FunFam" id="1.50.10.10:FF:000055">
    <property type="entry name" value="alpha-1,2-Mannosidase"/>
    <property type="match status" value="1"/>
</dbReference>
<dbReference type="InterPro" id="IPR001382">
    <property type="entry name" value="Glyco_hydro_47"/>
</dbReference>
<feature type="active site" description="Proton donor" evidence="6">
    <location>
        <position position="215"/>
    </location>
</feature>
<feature type="region of interest" description="Disordered" evidence="10">
    <location>
        <begin position="94"/>
        <end position="127"/>
    </location>
</feature>
<sequence length="577" mass="64895">MKTVHFNRKAVALVLATAGVLSLFVIATIGTTDTTEDFSPRVDAVVRDIHVRRRLQNKPPVVDTGDHAGEVDEIDKARGLNEIIERANRLKAEKEGNGVKEDGREEVDTSAVVVKPPTGDGDEEDAQRREKVKQMMVHAWTGYKNYTWGANELKPVSKESHSQGIFGGAGMAATIVDAADTLYIMGLENEYNSAREFIRDNWTISKATSTLSVFETNIRFLGGMLSLYALTKEMFYVEKAKEIADALLPAFDTPSGIPKSNLNPITKYVSNYGWAAGGSSILSEFGSLHLEFAYLSNVTGNPIYYEKVKKVRDVLDAVDKPDGLYSNYMNPDTGKWTQMHMSLGALGDSFYEYLIKSWLQTGKKDDQAKKMYFEVSDAIQNKMVFKSKGGLTYVAELRNGNPEHKMGHLACFVTGMFALEAEHSDDPARKEKIMKLAEELGKTCHESYVRAASGIGPEMFYFDQFQEATTNGGDHGYIQRPEVIEGWFYLWRLTKKKVYKEWVWEAMMAIEKHCKVDAGYAGLRNVYKPEDGYDDVMQSFFFAETLKYGYLTFADDKIPLDHWVFNTEAHPLPIYSS</sequence>
<proteinExistence type="inferred from homology"/>
<comment type="cofactor">
    <cofactor evidence="1 7">
        <name>Ca(2+)</name>
        <dbReference type="ChEBI" id="CHEBI:29108"/>
    </cofactor>
</comment>
<feature type="active site" evidence="6">
    <location>
        <position position="348"/>
    </location>
</feature>
<dbReference type="Gene3D" id="1.50.10.10">
    <property type="match status" value="1"/>
</dbReference>
<keyword evidence="4 9" id="KW-0378">Hydrolase</keyword>
<dbReference type="GO" id="GO:0000139">
    <property type="term" value="C:Golgi membrane"/>
    <property type="evidence" value="ECO:0007669"/>
    <property type="project" value="TreeGrafter"/>
</dbReference>
<dbReference type="GO" id="GO:0005783">
    <property type="term" value="C:endoplasmic reticulum"/>
    <property type="evidence" value="ECO:0007669"/>
    <property type="project" value="TreeGrafter"/>
</dbReference>
<protein>
    <recommendedName>
        <fullName evidence="9">alpha-1,2-Mannosidase</fullName>
        <ecNumber evidence="9">3.2.1.-</ecNumber>
    </recommendedName>
</protein>
<keyword evidence="9" id="KW-0326">Glycosidase</keyword>
<keyword evidence="7" id="KW-0106">Calcium</keyword>
<feature type="compositionally biased region" description="Basic and acidic residues" evidence="10">
    <location>
        <begin position="94"/>
        <end position="107"/>
    </location>
</feature>
<feature type="binding site" evidence="7">
    <location>
        <position position="567"/>
    </location>
    <ligand>
        <name>Ca(2+)</name>
        <dbReference type="ChEBI" id="CHEBI:29108"/>
    </ligand>
</feature>
<keyword evidence="5 8" id="KW-1015">Disulfide bond</keyword>
<dbReference type="GO" id="GO:0005509">
    <property type="term" value="F:calcium ion binding"/>
    <property type="evidence" value="ECO:0007669"/>
    <property type="project" value="InterPro"/>
</dbReference>
<evidence type="ECO:0000256" key="3">
    <source>
        <dbReference type="ARBA" id="ARBA00007658"/>
    </source>
</evidence>
<evidence type="ECO:0000256" key="4">
    <source>
        <dbReference type="ARBA" id="ARBA00022801"/>
    </source>
</evidence>
<feature type="active site" evidence="6">
    <location>
        <position position="482"/>
    </location>
</feature>
<dbReference type="GO" id="GO:0005975">
    <property type="term" value="P:carbohydrate metabolic process"/>
    <property type="evidence" value="ECO:0007669"/>
    <property type="project" value="InterPro"/>
</dbReference>
<reference evidence="11" key="1">
    <citation type="submission" date="2023-06" db="EMBL/GenBank/DDBJ databases">
        <title>Genomic analysis of the entomopathogenic nematode Steinernema hermaphroditum.</title>
        <authorList>
            <person name="Schwarz E.M."/>
            <person name="Heppert J.K."/>
            <person name="Baniya A."/>
            <person name="Schwartz H.T."/>
            <person name="Tan C.-H."/>
            <person name="Antoshechkin I."/>
            <person name="Sternberg P.W."/>
            <person name="Goodrich-Blair H."/>
            <person name="Dillman A.R."/>
        </authorList>
    </citation>
    <scope>NUCLEOTIDE SEQUENCE</scope>
    <source>
        <strain evidence="11">PS9179</strain>
        <tissue evidence="11">Whole animal</tissue>
    </source>
</reference>
<dbReference type="Pfam" id="PF01532">
    <property type="entry name" value="Glyco_hydro_47"/>
    <property type="match status" value="1"/>
</dbReference>
<dbReference type="PANTHER" id="PTHR11742">
    <property type="entry name" value="MANNOSYL-OLIGOSACCHARIDE ALPHA-1,2-MANNOSIDASE-RELATED"/>
    <property type="match status" value="1"/>
</dbReference>
<accession>A0AA39HP44</accession>
<dbReference type="InterPro" id="IPR012341">
    <property type="entry name" value="6hp_glycosidase-like_sf"/>
</dbReference>
<keyword evidence="12" id="KW-1185">Reference proteome</keyword>
<evidence type="ECO:0000256" key="8">
    <source>
        <dbReference type="PIRSR" id="PIRSR601382-3"/>
    </source>
</evidence>
<evidence type="ECO:0000256" key="2">
    <source>
        <dbReference type="ARBA" id="ARBA00004922"/>
    </source>
</evidence>
<dbReference type="Proteomes" id="UP001175271">
    <property type="component" value="Unassembled WGS sequence"/>
</dbReference>
<evidence type="ECO:0000256" key="1">
    <source>
        <dbReference type="ARBA" id="ARBA00001913"/>
    </source>
</evidence>
<dbReference type="AlphaFoldDB" id="A0AA39HP44"/>
<dbReference type="EMBL" id="JAUCMV010000003">
    <property type="protein sequence ID" value="KAK0408930.1"/>
    <property type="molecule type" value="Genomic_DNA"/>
</dbReference>
<feature type="active site" description="Proton donor" evidence="6">
    <location>
        <position position="458"/>
    </location>
</feature>
<evidence type="ECO:0000313" key="11">
    <source>
        <dbReference type="EMBL" id="KAK0408930.1"/>
    </source>
</evidence>
<comment type="similarity">
    <text evidence="3 9">Belongs to the glycosyl hydrolase 47 family.</text>
</comment>
<evidence type="ECO:0000256" key="7">
    <source>
        <dbReference type="PIRSR" id="PIRSR601382-2"/>
    </source>
</evidence>
<dbReference type="GO" id="GO:0004571">
    <property type="term" value="F:mannosyl-oligosaccharide 1,2-alpha-mannosidase activity"/>
    <property type="evidence" value="ECO:0007669"/>
    <property type="project" value="InterPro"/>
</dbReference>
<dbReference type="EC" id="3.2.1.-" evidence="9"/>
<comment type="pathway">
    <text evidence="2">Protein modification; protein glycosylation.</text>
</comment>
<evidence type="ECO:0000256" key="10">
    <source>
        <dbReference type="SAM" id="MobiDB-lite"/>
    </source>
</evidence>
<name>A0AA39HP44_9BILA</name>
<feature type="disulfide bond" evidence="8">
    <location>
        <begin position="411"/>
        <end position="444"/>
    </location>
</feature>
<comment type="caution">
    <text evidence="11">The sequence shown here is derived from an EMBL/GenBank/DDBJ whole genome shotgun (WGS) entry which is preliminary data.</text>
</comment>
<dbReference type="PANTHER" id="PTHR11742:SF96">
    <property type="entry name" value="MANNOSYL-OLIGOSACCHARIDE 1,2-ALPHA-MANNOSIDASE C52E4.5"/>
    <property type="match status" value="1"/>
</dbReference>
<evidence type="ECO:0000256" key="5">
    <source>
        <dbReference type="ARBA" id="ARBA00023157"/>
    </source>
</evidence>
<dbReference type="InterPro" id="IPR036026">
    <property type="entry name" value="Seven-hairpin_glycosidases"/>
</dbReference>
<dbReference type="SUPFAM" id="SSF48225">
    <property type="entry name" value="Seven-hairpin glycosidases"/>
    <property type="match status" value="1"/>
</dbReference>